<dbReference type="InterPro" id="IPR013728">
    <property type="entry name" value="BT_3987-like_N"/>
</dbReference>
<dbReference type="EMBL" id="JABAIL010000006">
    <property type="protein sequence ID" value="NLR93463.1"/>
    <property type="molecule type" value="Genomic_DNA"/>
</dbReference>
<dbReference type="Pfam" id="PF08522">
    <property type="entry name" value="BT_3987-like_N"/>
    <property type="match status" value="1"/>
</dbReference>
<comment type="caution">
    <text evidence="2">The sequence shown here is derived from an EMBL/GenBank/DDBJ whole genome shotgun (WGS) entry which is preliminary data.</text>
</comment>
<evidence type="ECO:0000259" key="1">
    <source>
        <dbReference type="Pfam" id="PF08522"/>
    </source>
</evidence>
<proteinExistence type="predicted"/>
<dbReference type="AlphaFoldDB" id="A0A7X8SNG9"/>
<sequence length="300" mass="34172">MKDFINKYLVIGLSLIAFTSCEPYEDYLTDFDYSIVYFPYQQPVRTVVLDSEQKTNVGVVLGGKRENKDRVVTQFEINESLLNETSWELLPEEYYTLGHTSEMVVEPGTFQGLVEINFTDAFYDDPKAITNHYALPLLITQSTADSVLTGSTENGVLAKNYMIPVFKFIHYLEGNWYHHGVDTSFDPQGDTLVSNVYSHKDMVKNDVWILNTLAKNKVSTNGIGSTNNGRLQINISSDNVVEVEPFEGSPITEVTNNLSEYNANTNELYLDYNYSDTDGIKHHVMDTLTFRNLDMELELW</sequence>
<dbReference type="RefSeq" id="WP_168884174.1">
    <property type="nucleotide sequence ID" value="NZ_JABAIL010000006.1"/>
</dbReference>
<evidence type="ECO:0000313" key="3">
    <source>
        <dbReference type="Proteomes" id="UP000585050"/>
    </source>
</evidence>
<name>A0A7X8SNG9_9BACT</name>
<evidence type="ECO:0000313" key="2">
    <source>
        <dbReference type="EMBL" id="NLR93463.1"/>
    </source>
</evidence>
<reference evidence="2 3" key="1">
    <citation type="submission" date="2020-04" db="EMBL/GenBank/DDBJ databases">
        <title>Flammeovirga sp. SR4, a novel species isolated from seawater.</title>
        <authorList>
            <person name="Wang X."/>
        </authorList>
    </citation>
    <scope>NUCLEOTIDE SEQUENCE [LARGE SCALE GENOMIC DNA]</scope>
    <source>
        <strain evidence="2 3">SR4</strain>
    </source>
</reference>
<accession>A0A7X8SNG9</accession>
<dbReference type="Proteomes" id="UP000585050">
    <property type="component" value="Unassembled WGS sequence"/>
</dbReference>
<dbReference type="Gene3D" id="2.40.128.420">
    <property type="match status" value="1"/>
</dbReference>
<keyword evidence="3" id="KW-1185">Reference proteome</keyword>
<dbReference type="PROSITE" id="PS51257">
    <property type="entry name" value="PROKAR_LIPOPROTEIN"/>
    <property type="match status" value="1"/>
</dbReference>
<protein>
    <submittedName>
        <fullName evidence="2">DUF1735 domain-containing protein</fullName>
    </submittedName>
</protein>
<gene>
    <name evidence="2" type="ORF">HGP29_19860</name>
</gene>
<dbReference type="Gene3D" id="2.60.40.1740">
    <property type="entry name" value="hypothetical protein (bacova_03559)"/>
    <property type="match status" value="1"/>
</dbReference>
<feature type="domain" description="BT-3987-like N-terminal" evidence="1">
    <location>
        <begin position="34"/>
        <end position="144"/>
    </location>
</feature>
<organism evidence="2 3">
    <name type="scientific">Flammeovirga agarivorans</name>
    <dbReference type="NCBI Taxonomy" id="2726742"/>
    <lineage>
        <taxon>Bacteria</taxon>
        <taxon>Pseudomonadati</taxon>
        <taxon>Bacteroidota</taxon>
        <taxon>Cytophagia</taxon>
        <taxon>Cytophagales</taxon>
        <taxon>Flammeovirgaceae</taxon>
        <taxon>Flammeovirga</taxon>
    </lineage>
</organism>